<feature type="region of interest" description="Disordered" evidence="1">
    <location>
        <begin position="134"/>
        <end position="168"/>
    </location>
</feature>
<feature type="transmembrane region" description="Helical" evidence="2">
    <location>
        <begin position="6"/>
        <end position="26"/>
    </location>
</feature>
<proteinExistence type="predicted"/>
<evidence type="ECO:0000313" key="3">
    <source>
        <dbReference type="EMBL" id="RRT73093.1"/>
    </source>
</evidence>
<keyword evidence="2" id="KW-0472">Membrane</keyword>
<name>A0A427AA45_ENSVE</name>
<keyword evidence="2" id="KW-1133">Transmembrane helix</keyword>
<comment type="caution">
    <text evidence="3">The sequence shown here is derived from an EMBL/GenBank/DDBJ whole genome shotgun (WGS) entry which is preliminary data.</text>
</comment>
<dbReference type="Proteomes" id="UP000287651">
    <property type="component" value="Unassembled WGS sequence"/>
</dbReference>
<protein>
    <submittedName>
        <fullName evidence="3">Uncharacterized protein</fullName>
    </submittedName>
</protein>
<keyword evidence="2" id="KW-0812">Transmembrane</keyword>
<reference evidence="3 4" key="1">
    <citation type="journal article" date="2014" name="Agronomy (Basel)">
        <title>A Draft Genome Sequence for Ensete ventricosum, the Drought-Tolerant Tree Against Hunger.</title>
        <authorList>
            <person name="Harrison J."/>
            <person name="Moore K.A."/>
            <person name="Paszkiewicz K."/>
            <person name="Jones T."/>
            <person name="Grant M."/>
            <person name="Ambacheew D."/>
            <person name="Muzemil S."/>
            <person name="Studholme D.J."/>
        </authorList>
    </citation>
    <scope>NUCLEOTIDE SEQUENCE [LARGE SCALE GENOMIC DNA]</scope>
</reference>
<dbReference type="AlphaFoldDB" id="A0A427AA45"/>
<evidence type="ECO:0000256" key="2">
    <source>
        <dbReference type="SAM" id="Phobius"/>
    </source>
</evidence>
<sequence length="186" mass="21756">MEDTSTTPILLLFFFFLLFLFFFFPFSPSIDRRWPKSIVDGQFWRYRPVAGSPHAGNLVDRYIPPVWAIHIGMENLHYDNIWSSLMTNHVNIYDLGARFALPSGKALYRAVRTDLPIDRFADRLLPGSTAEIDSRRSIEGERRSERRRETKKREKPIPRTLLFPRSPVRSVAHGQFFSPRKEKNST</sequence>
<organism evidence="3 4">
    <name type="scientific">Ensete ventricosum</name>
    <name type="common">Abyssinian banana</name>
    <name type="synonym">Musa ensete</name>
    <dbReference type="NCBI Taxonomy" id="4639"/>
    <lineage>
        <taxon>Eukaryota</taxon>
        <taxon>Viridiplantae</taxon>
        <taxon>Streptophyta</taxon>
        <taxon>Embryophyta</taxon>
        <taxon>Tracheophyta</taxon>
        <taxon>Spermatophyta</taxon>
        <taxon>Magnoliopsida</taxon>
        <taxon>Liliopsida</taxon>
        <taxon>Zingiberales</taxon>
        <taxon>Musaceae</taxon>
        <taxon>Ensete</taxon>
    </lineage>
</organism>
<evidence type="ECO:0000313" key="4">
    <source>
        <dbReference type="Proteomes" id="UP000287651"/>
    </source>
</evidence>
<feature type="non-terminal residue" evidence="3">
    <location>
        <position position="186"/>
    </location>
</feature>
<evidence type="ECO:0000256" key="1">
    <source>
        <dbReference type="SAM" id="MobiDB-lite"/>
    </source>
</evidence>
<gene>
    <name evidence="3" type="ORF">B296_00028713</name>
</gene>
<accession>A0A427AA45</accession>
<feature type="compositionally biased region" description="Basic and acidic residues" evidence="1">
    <location>
        <begin position="134"/>
        <end position="157"/>
    </location>
</feature>
<dbReference type="EMBL" id="AMZH03003195">
    <property type="protein sequence ID" value="RRT73093.1"/>
    <property type="molecule type" value="Genomic_DNA"/>
</dbReference>